<dbReference type="InterPro" id="IPR051678">
    <property type="entry name" value="AGP_Transferase"/>
</dbReference>
<name>A0A9W8I5G1_9FUNG</name>
<dbReference type="Pfam" id="PF00069">
    <property type="entry name" value="Pkinase"/>
    <property type="match status" value="1"/>
</dbReference>
<dbReference type="PANTHER" id="PTHR21310:SF15">
    <property type="entry name" value="AMINOGLYCOSIDE PHOSPHOTRANSFERASE DOMAIN-CONTAINING PROTEIN"/>
    <property type="match status" value="1"/>
</dbReference>
<organism evidence="2 3">
    <name type="scientific">Coemansia guatemalensis</name>
    <dbReference type="NCBI Taxonomy" id="2761395"/>
    <lineage>
        <taxon>Eukaryota</taxon>
        <taxon>Fungi</taxon>
        <taxon>Fungi incertae sedis</taxon>
        <taxon>Zoopagomycota</taxon>
        <taxon>Kickxellomycotina</taxon>
        <taxon>Kickxellomycetes</taxon>
        <taxon>Kickxellales</taxon>
        <taxon>Kickxellaceae</taxon>
        <taxon>Coemansia</taxon>
    </lineage>
</organism>
<dbReference type="Gene3D" id="3.30.200.20">
    <property type="entry name" value="Phosphorylase Kinase, domain 1"/>
    <property type="match status" value="1"/>
</dbReference>
<protein>
    <recommendedName>
        <fullName evidence="1">Protein kinase domain-containing protein</fullName>
    </recommendedName>
</protein>
<proteinExistence type="predicted"/>
<keyword evidence="3" id="KW-1185">Reference proteome</keyword>
<dbReference type="SUPFAM" id="SSF56112">
    <property type="entry name" value="Protein kinase-like (PK-like)"/>
    <property type="match status" value="1"/>
</dbReference>
<reference evidence="2" key="1">
    <citation type="submission" date="2022-07" db="EMBL/GenBank/DDBJ databases">
        <title>Phylogenomic reconstructions and comparative analyses of Kickxellomycotina fungi.</title>
        <authorList>
            <person name="Reynolds N.K."/>
            <person name="Stajich J.E."/>
            <person name="Barry K."/>
            <person name="Grigoriev I.V."/>
            <person name="Crous P."/>
            <person name="Smith M.E."/>
        </authorList>
    </citation>
    <scope>NUCLEOTIDE SEQUENCE</scope>
    <source>
        <strain evidence="2">NRRL 1565</strain>
    </source>
</reference>
<dbReference type="CDD" id="cd05120">
    <property type="entry name" value="APH_ChoK_like"/>
    <property type="match status" value="1"/>
</dbReference>
<sequence>MENTRELIEADILRRVTSHFGQDFVLLDKVYELENIKFGHINRVVHKAQDGDGKIVAIKIIDTMCGRKHRQLALLNNVMNELHTLDLVKDKTSIPVTNILKVVIDDQYIFQVMDFIEGNRLSCVYDSLDKPTLSAIEKQLREYISQLRGVGEDGKTLIHGDLGTYNIMVNGDKVSALIDWEVSREGEEGEELEIVSARAWGDNHKEFIANILR</sequence>
<dbReference type="InterPro" id="IPR011009">
    <property type="entry name" value="Kinase-like_dom_sf"/>
</dbReference>
<dbReference type="EMBL" id="JANBUO010000178">
    <property type="protein sequence ID" value="KAJ2806580.1"/>
    <property type="molecule type" value="Genomic_DNA"/>
</dbReference>
<dbReference type="InterPro" id="IPR000719">
    <property type="entry name" value="Prot_kinase_dom"/>
</dbReference>
<evidence type="ECO:0000313" key="2">
    <source>
        <dbReference type="EMBL" id="KAJ2806580.1"/>
    </source>
</evidence>
<evidence type="ECO:0000313" key="3">
    <source>
        <dbReference type="Proteomes" id="UP001140094"/>
    </source>
</evidence>
<dbReference type="Proteomes" id="UP001140094">
    <property type="component" value="Unassembled WGS sequence"/>
</dbReference>
<dbReference type="AlphaFoldDB" id="A0A9W8I5G1"/>
<evidence type="ECO:0000259" key="1">
    <source>
        <dbReference type="PROSITE" id="PS50011"/>
    </source>
</evidence>
<dbReference type="PANTHER" id="PTHR21310">
    <property type="entry name" value="AMINOGLYCOSIDE PHOSPHOTRANSFERASE-RELATED-RELATED"/>
    <property type="match status" value="1"/>
</dbReference>
<accession>A0A9W8I5G1</accession>
<gene>
    <name evidence="2" type="ORF">H4R20_001639</name>
</gene>
<dbReference type="PROSITE" id="PS50011">
    <property type="entry name" value="PROTEIN_KINASE_DOM"/>
    <property type="match status" value="1"/>
</dbReference>
<comment type="caution">
    <text evidence="2">The sequence shown here is derived from an EMBL/GenBank/DDBJ whole genome shotgun (WGS) entry which is preliminary data.</text>
</comment>
<feature type="domain" description="Protein kinase" evidence="1">
    <location>
        <begin position="27"/>
        <end position="213"/>
    </location>
</feature>
<dbReference type="GO" id="GO:0004672">
    <property type="term" value="F:protein kinase activity"/>
    <property type="evidence" value="ECO:0007669"/>
    <property type="project" value="InterPro"/>
</dbReference>
<dbReference type="GO" id="GO:0005524">
    <property type="term" value="F:ATP binding"/>
    <property type="evidence" value="ECO:0007669"/>
    <property type="project" value="InterPro"/>
</dbReference>
<dbReference type="OrthoDB" id="2906425at2759"/>
<dbReference type="Gene3D" id="3.90.1200.10">
    <property type="match status" value="1"/>
</dbReference>